<evidence type="ECO:0008006" key="3">
    <source>
        <dbReference type="Google" id="ProtNLM"/>
    </source>
</evidence>
<proteinExistence type="predicted"/>
<comment type="caution">
    <text evidence="1">The sequence shown here is derived from an EMBL/GenBank/DDBJ whole genome shotgun (WGS) entry which is preliminary data.</text>
</comment>
<sequence>MVATRVLSVVGSVSYDYLIYPMSLADSSSLSESRDKGELAQLVIRTGDADLVAQLLTAAAPKWNLEVTGPPLQPPASNSLKHNASSIVDLTCDTTSLQRPSRFEVLQIRQIGKRPAWHAPPVDKLAAASASTVIITGSGEAFQDVEPALDFLQKVKPKYIIHHTTRPLATGRLWDIIRNGPMVRDGVPDPDHLAVIIDAEDLRAEGISLSRSLSWEAAAEDFVRNLGSNGRLDTLVTCPNLIVRFGNEGVIHHRGRDAVDPKLYFQPRHMEQPHVQMLGLASAFTAGFALGFPDCDAGIRLGIAATNRLCQTGFVPNMDDHAPDYDISNIMENLSLKERVSTVSVPSSKISSGDSFSIFDGLTGDPAEVARQIVTLGPERALAHCSVRKFGQLQSADRIEQESLGSIVDTMHERLASNITTPTCIGVLGPVGSGKKFVATGLLDTVSERWPIRKLTYNTRVMGLEHLTNVCNTVRDNAADKHLTIVSFENCDSLIDGNSLLLDTFTSLMRYGGFRDGTHERRLGRCLLLFLVNQDPPRHESTPTPTQAEFKISRAIEDSTLIDNLHGAASLLGPNQSSLQDKLFAVRRAFMLRRLLQERHPHLEVNGTIKIDDAVLHALLFVPQYKHGLRGLEKILSTSRLTGRRKFDISALPPEEQIDMHVPDIRTFMAFLRSPKLPAVLRERLAEGLFERYKHQRRIMAQTPKEKEDLLSDRAMVDWDELSGELKESTRSQADDIPRKLRTVGYFMLEGEKNSDAMIHVPEFTKEDLDILEEMEHERFNAERLQRQWRMGPRNSKQRTTPFLVPWRDLEQKWKEVDRVMVECVPPILAKAGYRMYRMKATE</sequence>
<evidence type="ECO:0000313" key="2">
    <source>
        <dbReference type="Proteomes" id="UP001271007"/>
    </source>
</evidence>
<gene>
    <name evidence="1" type="ORF">LTR09_009880</name>
</gene>
<evidence type="ECO:0000313" key="1">
    <source>
        <dbReference type="EMBL" id="KAK3048768.1"/>
    </source>
</evidence>
<reference evidence="1" key="1">
    <citation type="submission" date="2023-04" db="EMBL/GenBank/DDBJ databases">
        <title>Black Yeasts Isolated from many extreme environments.</title>
        <authorList>
            <person name="Coleine C."/>
            <person name="Stajich J.E."/>
            <person name="Selbmann L."/>
        </authorList>
    </citation>
    <scope>NUCLEOTIDE SEQUENCE</scope>
    <source>
        <strain evidence="1">CCFEE 5312</strain>
    </source>
</reference>
<dbReference type="EMBL" id="JAWDJX010000045">
    <property type="protein sequence ID" value="KAK3048768.1"/>
    <property type="molecule type" value="Genomic_DNA"/>
</dbReference>
<keyword evidence="2" id="KW-1185">Reference proteome</keyword>
<dbReference type="Proteomes" id="UP001271007">
    <property type="component" value="Unassembled WGS sequence"/>
</dbReference>
<protein>
    <recommendedName>
        <fullName evidence="3">Ryanodine receptor Ryr domain-containing protein</fullName>
    </recommendedName>
</protein>
<dbReference type="AlphaFoldDB" id="A0AAJ0D8F8"/>
<organism evidence="1 2">
    <name type="scientific">Extremus antarcticus</name>
    <dbReference type="NCBI Taxonomy" id="702011"/>
    <lineage>
        <taxon>Eukaryota</taxon>
        <taxon>Fungi</taxon>
        <taxon>Dikarya</taxon>
        <taxon>Ascomycota</taxon>
        <taxon>Pezizomycotina</taxon>
        <taxon>Dothideomycetes</taxon>
        <taxon>Dothideomycetidae</taxon>
        <taxon>Mycosphaerellales</taxon>
        <taxon>Extremaceae</taxon>
        <taxon>Extremus</taxon>
    </lineage>
</organism>
<dbReference type="Gene3D" id="6.20.350.10">
    <property type="match status" value="2"/>
</dbReference>
<name>A0AAJ0D8F8_9PEZI</name>
<accession>A0AAJ0D8F8</accession>